<feature type="domain" description="FRG" evidence="1">
    <location>
        <begin position="45"/>
        <end position="141"/>
    </location>
</feature>
<dbReference type="EMBL" id="PJMU01000001">
    <property type="protein sequence ID" value="PKV75799.1"/>
    <property type="molecule type" value="Genomic_DNA"/>
</dbReference>
<proteinExistence type="predicted"/>
<keyword evidence="3" id="KW-1185">Reference proteome</keyword>
<accession>A0A2N3V2E3</accession>
<sequence>MPPPPAISRQQNNCMEHGNEIIVNSWAEVQSALFDHSWNEHIKRFRSSYVYRGSWSKGYDLSTSLTRLGSRYHELEPHILRNFRKYAHSNAAPGDSVWNWLAVAQHHGLPTRLLDWTYSPYVALHFATENLDSYHEDGAIWCVDYVKANDFLPLKLQTAIKEEGSNVFTPEILQPVCSSLKELSLLQPEEFVVFLEPPSLDERIVHQYALFSLMSNARANMSQWLEQHPELYFKVIIPAGLKWEIRDKLDQANITERVLFPGLQGLSQWLKRHYTHE</sequence>
<dbReference type="AlphaFoldDB" id="A0A2N3V2E3"/>
<name>A0A2N3V2E3_9BACT</name>
<dbReference type="InterPro" id="IPR014966">
    <property type="entry name" value="FRG-dom"/>
</dbReference>
<reference evidence="2 3" key="1">
    <citation type="submission" date="2017-12" db="EMBL/GenBank/DDBJ databases">
        <title>Genomic Encyclopedia of Type Strains, Phase III (KMG-III): the genomes of soil and plant-associated and newly described type strains.</title>
        <authorList>
            <person name="Whitman W."/>
        </authorList>
    </citation>
    <scope>NUCLEOTIDE SEQUENCE [LARGE SCALE GENOMIC DNA]</scope>
    <source>
        <strain evidence="2 3">LP43</strain>
    </source>
</reference>
<evidence type="ECO:0000313" key="3">
    <source>
        <dbReference type="Proteomes" id="UP000233782"/>
    </source>
</evidence>
<organism evidence="2 3">
    <name type="scientific">Pontibacter ramchanderi</name>
    <dbReference type="NCBI Taxonomy" id="1179743"/>
    <lineage>
        <taxon>Bacteria</taxon>
        <taxon>Pseudomonadati</taxon>
        <taxon>Bacteroidota</taxon>
        <taxon>Cytophagia</taxon>
        <taxon>Cytophagales</taxon>
        <taxon>Hymenobacteraceae</taxon>
        <taxon>Pontibacter</taxon>
    </lineage>
</organism>
<evidence type="ECO:0000313" key="2">
    <source>
        <dbReference type="EMBL" id="PKV75799.1"/>
    </source>
</evidence>
<dbReference type="Proteomes" id="UP000233782">
    <property type="component" value="Unassembled WGS sequence"/>
</dbReference>
<dbReference type="Pfam" id="PF08867">
    <property type="entry name" value="FRG"/>
    <property type="match status" value="1"/>
</dbReference>
<gene>
    <name evidence="2" type="ORF">BD749_0745</name>
</gene>
<evidence type="ECO:0000259" key="1">
    <source>
        <dbReference type="SMART" id="SM00901"/>
    </source>
</evidence>
<dbReference type="SMART" id="SM00901">
    <property type="entry name" value="FRG"/>
    <property type="match status" value="1"/>
</dbReference>
<comment type="caution">
    <text evidence="2">The sequence shown here is derived from an EMBL/GenBank/DDBJ whole genome shotgun (WGS) entry which is preliminary data.</text>
</comment>
<protein>
    <submittedName>
        <fullName evidence="2">FRG domain-containing protein</fullName>
    </submittedName>
</protein>